<dbReference type="SUPFAM" id="SSF55961">
    <property type="entry name" value="Bet v1-like"/>
    <property type="match status" value="1"/>
</dbReference>
<gene>
    <name evidence="2" type="ORF">J2T10_002974</name>
</gene>
<dbReference type="Gene3D" id="3.30.530.20">
    <property type="match status" value="1"/>
</dbReference>
<feature type="transmembrane region" description="Helical" evidence="1">
    <location>
        <begin position="34"/>
        <end position="51"/>
    </location>
</feature>
<keyword evidence="1" id="KW-0812">Transmembrane</keyword>
<evidence type="ECO:0000313" key="3">
    <source>
        <dbReference type="Proteomes" id="UP001244563"/>
    </source>
</evidence>
<reference evidence="2 3" key="1">
    <citation type="submission" date="2023-07" db="EMBL/GenBank/DDBJ databases">
        <title>Sorghum-associated microbial communities from plants grown in Nebraska, USA.</title>
        <authorList>
            <person name="Schachtman D."/>
        </authorList>
    </citation>
    <scope>NUCLEOTIDE SEQUENCE [LARGE SCALE GENOMIC DNA]</scope>
    <source>
        <strain evidence="2 3">CC523</strain>
    </source>
</reference>
<evidence type="ECO:0000256" key="1">
    <source>
        <dbReference type="SAM" id="Phobius"/>
    </source>
</evidence>
<protein>
    <recommendedName>
        <fullName evidence="4">Polyketide cyclase/dehydrase/lipid transport protein</fullName>
    </recommendedName>
</protein>
<dbReference type="RefSeq" id="WP_156524737.1">
    <property type="nucleotide sequence ID" value="NZ_BDDW01000002.1"/>
</dbReference>
<keyword evidence="1" id="KW-0472">Membrane</keyword>
<keyword evidence="3" id="KW-1185">Reference proteome</keyword>
<sequence length="228" mass="24104">MKSTVIGYFAVLALSGLVSLSVLGASMLQRNDNRGIPVLALLVGGLLLTFVQGVMLGRKSKAGSAVGSPGAIARESTTTTVVASEDFAHSPSAVWAVIRPAESSLSLEDGVYHALSVPAIPDGPGELQCFFHRNGYIGVLEVVEEVPEQLAVTRPRVPVGPDMLTRYRLEGTGGGSRLTIESDLEVSGDFSLEGEEYRRYWGSYLRRVNALLDQQAGGPGEAGAATRM</sequence>
<evidence type="ECO:0000313" key="2">
    <source>
        <dbReference type="EMBL" id="MDQ0103310.1"/>
    </source>
</evidence>
<accession>A0ABT9TNR0</accession>
<organism evidence="2 3">
    <name type="scientific">Paenarthrobacter nicotinovorans</name>
    <name type="common">Arthrobacter nicotinovorans</name>
    <dbReference type="NCBI Taxonomy" id="29320"/>
    <lineage>
        <taxon>Bacteria</taxon>
        <taxon>Bacillati</taxon>
        <taxon>Actinomycetota</taxon>
        <taxon>Actinomycetes</taxon>
        <taxon>Micrococcales</taxon>
        <taxon>Micrococcaceae</taxon>
        <taxon>Paenarthrobacter</taxon>
    </lineage>
</organism>
<dbReference type="InterPro" id="IPR023393">
    <property type="entry name" value="START-like_dom_sf"/>
</dbReference>
<keyword evidence="1" id="KW-1133">Transmembrane helix</keyword>
<dbReference type="Proteomes" id="UP001244563">
    <property type="component" value="Unassembled WGS sequence"/>
</dbReference>
<evidence type="ECO:0008006" key="4">
    <source>
        <dbReference type="Google" id="ProtNLM"/>
    </source>
</evidence>
<proteinExistence type="predicted"/>
<comment type="caution">
    <text evidence="2">The sequence shown here is derived from an EMBL/GenBank/DDBJ whole genome shotgun (WGS) entry which is preliminary data.</text>
</comment>
<dbReference type="EMBL" id="JAUSSW010000008">
    <property type="protein sequence ID" value="MDQ0103310.1"/>
    <property type="molecule type" value="Genomic_DNA"/>
</dbReference>
<name>A0ABT9TNR0_PAENI</name>